<dbReference type="Proteomes" id="UP001497482">
    <property type="component" value="Chromosome 19"/>
</dbReference>
<name>A0AAV2KMV7_KNICA</name>
<dbReference type="EMBL" id="OZ035841">
    <property type="protein sequence ID" value="CAL1591242.1"/>
    <property type="molecule type" value="Genomic_DNA"/>
</dbReference>
<organism evidence="1 2">
    <name type="scientific">Knipowitschia caucasica</name>
    <name type="common">Caucasian dwarf goby</name>
    <name type="synonym">Pomatoschistus caucasicus</name>
    <dbReference type="NCBI Taxonomy" id="637954"/>
    <lineage>
        <taxon>Eukaryota</taxon>
        <taxon>Metazoa</taxon>
        <taxon>Chordata</taxon>
        <taxon>Craniata</taxon>
        <taxon>Vertebrata</taxon>
        <taxon>Euteleostomi</taxon>
        <taxon>Actinopterygii</taxon>
        <taxon>Neopterygii</taxon>
        <taxon>Teleostei</taxon>
        <taxon>Neoteleostei</taxon>
        <taxon>Acanthomorphata</taxon>
        <taxon>Gobiaria</taxon>
        <taxon>Gobiiformes</taxon>
        <taxon>Gobioidei</taxon>
        <taxon>Gobiidae</taxon>
        <taxon>Gobiinae</taxon>
        <taxon>Knipowitschia</taxon>
    </lineage>
</organism>
<proteinExistence type="predicted"/>
<gene>
    <name evidence="1" type="ORF">KC01_LOCUS20629</name>
</gene>
<evidence type="ECO:0000313" key="2">
    <source>
        <dbReference type="Proteomes" id="UP001497482"/>
    </source>
</evidence>
<accession>A0AAV2KMV7</accession>
<reference evidence="1 2" key="1">
    <citation type="submission" date="2024-04" db="EMBL/GenBank/DDBJ databases">
        <authorList>
            <person name="Waldvogel A.-M."/>
            <person name="Schoenle A."/>
        </authorList>
    </citation>
    <scope>NUCLEOTIDE SEQUENCE [LARGE SCALE GENOMIC DNA]</scope>
</reference>
<protein>
    <submittedName>
        <fullName evidence="1">Uncharacterized protein</fullName>
    </submittedName>
</protein>
<evidence type="ECO:0000313" key="1">
    <source>
        <dbReference type="EMBL" id="CAL1591242.1"/>
    </source>
</evidence>
<keyword evidence="2" id="KW-1185">Reference proteome</keyword>
<sequence>MALKPARSRRRNWCSDFVENIRSGSEARLTAVTSQFAQNSLPPWLSVAPRCMTPSRAWRAYLPLACAAFRKMPLLFRLLIAFVDTSARPC</sequence>
<dbReference type="AlphaFoldDB" id="A0AAV2KMV7"/>